<dbReference type="Gene3D" id="3.30.505.10">
    <property type="entry name" value="SH2 domain"/>
    <property type="match status" value="1"/>
</dbReference>
<dbReference type="Proteomes" id="UP000265120">
    <property type="component" value="Chromosome 19"/>
</dbReference>
<keyword evidence="18" id="KW-0832">Ubl conjugation</keyword>
<dbReference type="PROSITE" id="PS50089">
    <property type="entry name" value="ZF_RING_2"/>
    <property type="match status" value="1"/>
</dbReference>
<dbReference type="GeneID" id="103395395"/>
<dbReference type="SUPFAM" id="SSF57850">
    <property type="entry name" value="RING/U-box"/>
    <property type="match status" value="1"/>
</dbReference>
<dbReference type="GO" id="GO:0042059">
    <property type="term" value="P:negative regulation of epidermal growth factor receptor signaling pathway"/>
    <property type="evidence" value="ECO:0007669"/>
    <property type="project" value="UniProtKB-ARBA"/>
</dbReference>
<feature type="region of interest" description="Disordered" evidence="25">
    <location>
        <begin position="424"/>
        <end position="446"/>
    </location>
</feature>
<evidence type="ECO:0000313" key="30">
    <source>
        <dbReference type="Proteomes" id="UP000265120"/>
    </source>
</evidence>
<dbReference type="CDD" id="cd14393">
    <property type="entry name" value="UBA_c-Cbl"/>
    <property type="match status" value="1"/>
</dbReference>
<keyword evidence="21" id="KW-0966">Cell projection</keyword>
<dbReference type="GO" id="GO:0030971">
    <property type="term" value="F:receptor tyrosine kinase binding"/>
    <property type="evidence" value="ECO:0007669"/>
    <property type="project" value="TreeGrafter"/>
</dbReference>
<keyword evidence="8" id="KW-1003">Cell membrane</keyword>
<keyword evidence="15 24" id="KW-0833">Ubl conjugation pathway</keyword>
<evidence type="ECO:0000256" key="9">
    <source>
        <dbReference type="ARBA" id="ARBA00022490"/>
    </source>
</evidence>
<dbReference type="Gene3D" id="3.30.40.10">
    <property type="entry name" value="Zinc/RING finger domain, C3HC4 (zinc finger)"/>
    <property type="match status" value="1"/>
</dbReference>
<dbReference type="Gene3D" id="1.10.238.10">
    <property type="entry name" value="EF-hand"/>
    <property type="match status" value="1"/>
</dbReference>
<dbReference type="InterPro" id="IPR024162">
    <property type="entry name" value="Adaptor_Cbl"/>
</dbReference>
<dbReference type="Gene3D" id="1.20.930.20">
    <property type="entry name" value="Adaptor protein Cbl, N-terminal domain"/>
    <property type="match status" value="1"/>
</dbReference>
<sequence length="869" mass="96305">MAGNPRRGAGLIGLMKDAFQPHQQPLQPHQPAVVDKKLVEKCWKLMDKVVRLCQNPKVALKNSPPYILDLLPDTYQHLRTILSRYEGKMETLGENEYFRVVMENLTNKTKQTMSLFKEAKEKMYEENSQPRRNLTKLSLIFSHMLAELKAIFPNGLFQGDNFRITKADAAEFWRRSFGDKTIVPWRTFRQALHEFHPISSGLEAMALKSTIDLTCNDYISVFEFDIFTRLFQPWSSLLRNWNSLAVTHPGYMAFLTYDEVKARLHRFIHKPGSYIFRLSCTRLGQWAIGYVTADGNILQTIPHNKPLFQALIDGYREGFYLFPDGRAQNPDLTGLCEPSPQDHIKVTQEQYELYCEMGSTFQLCKICAENDKDVKIEPCRHLMCTSCLTAWQESEGQGCPFCRCEIKGTEPIVVDPFHPKATGASFAGFQGSSRAEAAGNDEDDDDRMEDQHLIMSRLACSKVERPASPVSQLPPVPPRLDLLQQRPCTSHNALAQGATAKIAATHRDKPLPLPPALRELPPPPPPERPPLVGQDSRLQRRPLPSTPDQSTWASNYMVPRPATKAPSAFIQINDISGEGSKPQSATNAVYCLAARALPPSVALSGEKSPSSDCDENEYMSPTSLPAHGALSVITGSLVPPPPQPPPPAAQIDHNDVSEKADSDSEDPQVYESMCNIKAQAGCTEMAQSSDMDHPQHTTAGFQDKTEDSMQEEAYIYDSPRPVIPPAPTRRTLSDMSGPMAAFSALSIDSAVETGMFVSAGVDPERPPKPLPRRANSDRRPRPLNREYPAPLPELPGTSSTLPLPPPPLPPAPTVAGSMALNGEIECLMSQGYSIQDIQKALMIAQNNLETAKNILREFVTIPSAAHIAT</sequence>
<proteinExistence type="predicted"/>
<feature type="region of interest" description="Disordered" evidence="25">
    <location>
        <begin position="508"/>
        <end position="554"/>
    </location>
</feature>
<evidence type="ECO:0000256" key="23">
    <source>
        <dbReference type="PROSITE-ProRule" id="PRU00175"/>
    </source>
</evidence>
<evidence type="ECO:0000256" key="22">
    <source>
        <dbReference type="ARBA" id="ARBA00067639"/>
    </source>
</evidence>
<comment type="domain">
    <text evidence="24">The N-terminus is composed of the phosphotyrosine binding (PTB) domain, a short linker region and the RING-type zinc finger. The PTB domain, which is also called TKB (tyrosine kinase binding) domain, is composed of three different subdomains: a four-helix bundle (4H), a calcium-binding EF hand and a divergent SH2 domain.</text>
</comment>
<dbReference type="UniPathway" id="UPA00143"/>
<feature type="compositionally biased region" description="Basic and acidic residues" evidence="25">
    <location>
        <begin position="774"/>
        <end position="784"/>
    </location>
</feature>
<dbReference type="InterPro" id="IPR001841">
    <property type="entry name" value="Znf_RING"/>
</dbReference>
<dbReference type="Ensembl" id="ENSCSET00000026203.1">
    <property type="protein sequence ID" value="ENSCSEP00000025865.1"/>
    <property type="gene ID" value="ENSCSEG00000016526.1"/>
</dbReference>
<dbReference type="PROSITE" id="PS51506">
    <property type="entry name" value="CBL_PTB"/>
    <property type="match status" value="1"/>
</dbReference>
<dbReference type="PANTHER" id="PTHR23007:SF5">
    <property type="entry name" value="E3 UBIQUITIN-PROTEIN LIGASE CBL"/>
    <property type="match status" value="1"/>
</dbReference>
<dbReference type="GO" id="GO:0005509">
    <property type="term" value="F:calcium ion binding"/>
    <property type="evidence" value="ECO:0007669"/>
    <property type="project" value="UniProtKB-UniRule"/>
</dbReference>
<evidence type="ECO:0000256" key="14">
    <source>
        <dbReference type="ARBA" id="ARBA00022771"/>
    </source>
</evidence>
<keyword evidence="14 23" id="KW-0863">Zinc-finger</keyword>
<dbReference type="FunFam" id="1.10.8.10:FF:000030">
    <property type="entry name" value="E3 ubiquitin-protein ligase CBL"/>
    <property type="match status" value="1"/>
</dbReference>
<evidence type="ECO:0000259" key="27">
    <source>
        <dbReference type="PROSITE" id="PS50089"/>
    </source>
</evidence>
<dbReference type="SUPFAM" id="SSF55550">
    <property type="entry name" value="SH2 domain"/>
    <property type="match status" value="1"/>
</dbReference>
<dbReference type="SMART" id="SM00184">
    <property type="entry name" value="RING"/>
    <property type="match status" value="1"/>
</dbReference>
<dbReference type="InterPro" id="IPR024159">
    <property type="entry name" value="Cbl_PTB"/>
</dbReference>
<dbReference type="GO" id="GO:0005794">
    <property type="term" value="C:Golgi apparatus"/>
    <property type="evidence" value="ECO:0007669"/>
    <property type="project" value="UniProtKB-SubCell"/>
</dbReference>
<reference evidence="29" key="3">
    <citation type="submission" date="2025-09" db="UniProtKB">
        <authorList>
            <consortium name="Ensembl"/>
        </authorList>
    </citation>
    <scope>IDENTIFICATION</scope>
</reference>
<dbReference type="SUPFAM" id="SSF47473">
    <property type="entry name" value="EF-hand"/>
    <property type="match status" value="1"/>
</dbReference>
<evidence type="ECO:0000259" key="26">
    <source>
        <dbReference type="PROSITE" id="PS50030"/>
    </source>
</evidence>
<dbReference type="Pfam" id="PF02762">
    <property type="entry name" value="Cbl_N3"/>
    <property type="match status" value="1"/>
</dbReference>
<dbReference type="OMA" id="MCNIKAQ"/>
<dbReference type="FunFam" id="3.30.505.10:FF:000154">
    <property type="entry name" value="E3 ubiquitin-protein ligase CBL"/>
    <property type="match status" value="1"/>
</dbReference>
<evidence type="ECO:0000256" key="16">
    <source>
        <dbReference type="ARBA" id="ARBA00022833"/>
    </source>
</evidence>
<dbReference type="GO" id="GO:0005929">
    <property type="term" value="C:cilium"/>
    <property type="evidence" value="ECO:0007669"/>
    <property type="project" value="UniProtKB-SubCell"/>
</dbReference>
<dbReference type="RefSeq" id="XP_008331322.1">
    <property type="nucleotide sequence ID" value="XM_008333100.2"/>
</dbReference>
<evidence type="ECO:0000256" key="10">
    <source>
        <dbReference type="ARBA" id="ARBA00022553"/>
    </source>
</evidence>
<evidence type="ECO:0000256" key="1">
    <source>
        <dbReference type="ARBA" id="ARBA00000900"/>
    </source>
</evidence>
<keyword evidence="17 24" id="KW-0106">Calcium</keyword>
<dbReference type="PANTHER" id="PTHR23007">
    <property type="entry name" value="CBL"/>
    <property type="match status" value="1"/>
</dbReference>
<dbReference type="GO" id="GO:0005829">
    <property type="term" value="C:cytosol"/>
    <property type="evidence" value="ECO:0007669"/>
    <property type="project" value="UniProtKB-ARBA"/>
</dbReference>
<feature type="compositionally biased region" description="Pro residues" evidence="25">
    <location>
        <begin position="638"/>
        <end position="648"/>
    </location>
</feature>
<reference evidence="29 30" key="1">
    <citation type="journal article" date="2014" name="Nat. Genet.">
        <title>Whole-genome sequence of a flatfish provides insights into ZW sex chromosome evolution and adaptation to a benthic lifestyle.</title>
        <authorList>
            <person name="Chen S."/>
            <person name="Zhang G."/>
            <person name="Shao C."/>
            <person name="Huang Q."/>
            <person name="Liu G."/>
            <person name="Zhang P."/>
            <person name="Song W."/>
            <person name="An N."/>
            <person name="Chalopin D."/>
            <person name="Volff J.N."/>
            <person name="Hong Y."/>
            <person name="Li Q."/>
            <person name="Sha Z."/>
            <person name="Zhou H."/>
            <person name="Xie M."/>
            <person name="Yu Q."/>
            <person name="Liu Y."/>
            <person name="Xiang H."/>
            <person name="Wang N."/>
            <person name="Wu K."/>
            <person name="Yang C."/>
            <person name="Zhou Q."/>
            <person name="Liao X."/>
            <person name="Yang L."/>
            <person name="Hu Q."/>
            <person name="Zhang J."/>
            <person name="Meng L."/>
            <person name="Jin L."/>
            <person name="Tian Y."/>
            <person name="Lian J."/>
            <person name="Yang J."/>
            <person name="Miao G."/>
            <person name="Liu S."/>
            <person name="Liang Z."/>
            <person name="Yan F."/>
            <person name="Li Y."/>
            <person name="Sun B."/>
            <person name="Zhang H."/>
            <person name="Zhang J."/>
            <person name="Zhu Y."/>
            <person name="Du M."/>
            <person name="Zhao Y."/>
            <person name="Schartl M."/>
            <person name="Tang Q."/>
            <person name="Wang J."/>
        </authorList>
    </citation>
    <scope>NUCLEOTIDE SEQUENCE</scope>
</reference>
<dbReference type="KEGG" id="csem:103395395"/>
<dbReference type="InterPro" id="IPR014742">
    <property type="entry name" value="Adaptor_Cbl_SH2-like"/>
</dbReference>
<dbReference type="EC" id="2.3.2.27" evidence="7 24"/>
<dbReference type="GO" id="GO:0006511">
    <property type="term" value="P:ubiquitin-dependent protein catabolic process"/>
    <property type="evidence" value="ECO:0007669"/>
    <property type="project" value="UniProtKB-ARBA"/>
</dbReference>
<dbReference type="GO" id="GO:0061630">
    <property type="term" value="F:ubiquitin protein ligase activity"/>
    <property type="evidence" value="ECO:0007669"/>
    <property type="project" value="UniProtKB-EC"/>
</dbReference>
<dbReference type="OrthoDB" id="7237699at2759"/>
<dbReference type="InterPro" id="IPR017907">
    <property type="entry name" value="Znf_RING_CS"/>
</dbReference>
<feature type="region of interest" description="Disordered" evidence="25">
    <location>
        <begin position="464"/>
        <end position="483"/>
    </location>
</feature>
<evidence type="ECO:0000256" key="15">
    <source>
        <dbReference type="ARBA" id="ARBA00022786"/>
    </source>
</evidence>
<dbReference type="GO" id="GO:0017124">
    <property type="term" value="F:SH3 domain binding"/>
    <property type="evidence" value="ECO:0007669"/>
    <property type="project" value="UniProtKB-ARBA"/>
</dbReference>
<dbReference type="FunFam" id="3.30.40.10:FF:000015">
    <property type="entry name" value="E3 ubiquitin-protein ligase CBL"/>
    <property type="match status" value="1"/>
</dbReference>
<dbReference type="GO" id="GO:0046875">
    <property type="term" value="F:ephrin receptor binding"/>
    <property type="evidence" value="ECO:0007669"/>
    <property type="project" value="UniProtKB-ARBA"/>
</dbReference>
<comment type="subcellular location">
    <subcellularLocation>
        <location evidence="3">Cell membrane</location>
    </subcellularLocation>
    <subcellularLocation>
        <location evidence="2">Cell projection</location>
        <location evidence="2">Cilium</location>
    </subcellularLocation>
    <subcellularLocation>
        <location evidence="4">Cytoplasm</location>
    </subcellularLocation>
    <subcellularLocation>
        <location evidence="5">Golgi apparatus</location>
    </subcellularLocation>
</comment>
<comment type="catalytic activity">
    <reaction evidence="1 24">
        <text>S-ubiquitinyl-[E2 ubiquitin-conjugating enzyme]-L-cysteine + [acceptor protein]-L-lysine = [E2 ubiquitin-conjugating enzyme]-L-cysteine + N(6)-ubiquitinyl-[acceptor protein]-L-lysine.</text>
        <dbReference type="EC" id="2.3.2.27"/>
    </reaction>
</comment>
<feature type="domain" description="UBA" evidence="26">
    <location>
        <begin position="819"/>
        <end position="858"/>
    </location>
</feature>
<evidence type="ECO:0000256" key="8">
    <source>
        <dbReference type="ARBA" id="ARBA00022475"/>
    </source>
</evidence>
<dbReference type="GeneTree" id="ENSGT00940000155772"/>
<keyword evidence="9" id="KW-0963">Cytoplasm</keyword>
<dbReference type="GO" id="GO:0007166">
    <property type="term" value="P:cell surface receptor signaling pathway"/>
    <property type="evidence" value="ECO:0007669"/>
    <property type="project" value="InterPro"/>
</dbReference>
<dbReference type="GO" id="GO:0008270">
    <property type="term" value="F:zinc ion binding"/>
    <property type="evidence" value="ECO:0007669"/>
    <property type="project" value="UniProtKB-KW"/>
</dbReference>
<dbReference type="Pfam" id="PF00097">
    <property type="entry name" value="zf-C3HC4"/>
    <property type="match status" value="1"/>
</dbReference>
<evidence type="ECO:0000256" key="20">
    <source>
        <dbReference type="ARBA" id="ARBA00023136"/>
    </source>
</evidence>
<dbReference type="STRING" id="244447.ENSCSEP00000025865"/>
<feature type="domain" description="Cbl-PTB" evidence="28">
    <location>
        <begin position="28"/>
        <end position="334"/>
    </location>
</feature>
<keyword evidence="11 24" id="KW-0808">Transferase</keyword>
<keyword evidence="12 24" id="KW-0479">Metal-binding</keyword>
<protein>
    <recommendedName>
        <fullName evidence="22 24">E3 ubiquitin-protein ligase CBL</fullName>
        <ecNumber evidence="7 24">2.3.2.27</ecNumber>
    </recommendedName>
</protein>
<comment type="pathway">
    <text evidence="6 24">Protein modification; protein ubiquitination.</text>
</comment>
<feature type="region of interest" description="Disordered" evidence="25">
    <location>
        <begin position="635"/>
        <end position="666"/>
    </location>
</feature>
<evidence type="ECO:0000256" key="19">
    <source>
        <dbReference type="ARBA" id="ARBA00023034"/>
    </source>
</evidence>
<evidence type="ECO:0000256" key="25">
    <source>
        <dbReference type="SAM" id="MobiDB-lite"/>
    </source>
</evidence>
<dbReference type="InterPro" id="IPR036537">
    <property type="entry name" value="Adaptor_Cbl_N_dom_sf"/>
</dbReference>
<keyword evidence="13" id="KW-0677">Repeat</keyword>
<organism evidence="29 30">
    <name type="scientific">Cynoglossus semilaevis</name>
    <name type="common">Tongue sole</name>
    <dbReference type="NCBI Taxonomy" id="244447"/>
    <lineage>
        <taxon>Eukaryota</taxon>
        <taxon>Metazoa</taxon>
        <taxon>Chordata</taxon>
        <taxon>Craniata</taxon>
        <taxon>Vertebrata</taxon>
        <taxon>Euteleostomi</taxon>
        <taxon>Actinopterygii</taxon>
        <taxon>Neopterygii</taxon>
        <taxon>Teleostei</taxon>
        <taxon>Neoteleostei</taxon>
        <taxon>Acanthomorphata</taxon>
        <taxon>Carangaria</taxon>
        <taxon>Pleuronectiformes</taxon>
        <taxon>Pleuronectoidei</taxon>
        <taxon>Cynoglossidae</taxon>
        <taxon>Cynoglossinae</taxon>
        <taxon>Cynoglossus</taxon>
    </lineage>
</organism>
<evidence type="ECO:0000256" key="24">
    <source>
        <dbReference type="RuleBase" id="RU367001"/>
    </source>
</evidence>
<accession>A0A3P8WMH1</accession>
<dbReference type="GO" id="GO:0005886">
    <property type="term" value="C:plasma membrane"/>
    <property type="evidence" value="ECO:0007669"/>
    <property type="project" value="UniProtKB-SubCell"/>
</dbReference>
<dbReference type="Pfam" id="PF02262">
    <property type="entry name" value="Cbl_N"/>
    <property type="match status" value="1"/>
</dbReference>
<dbReference type="FunFam" id="1.10.238.10:FF:000022">
    <property type="entry name" value="E3 ubiquitin-protein ligase CBL"/>
    <property type="match status" value="1"/>
</dbReference>
<evidence type="ECO:0000256" key="18">
    <source>
        <dbReference type="ARBA" id="ARBA00022843"/>
    </source>
</evidence>
<dbReference type="CDD" id="cd09920">
    <property type="entry name" value="SH2_Cbl-b_TKB"/>
    <property type="match status" value="1"/>
</dbReference>
<dbReference type="InterPro" id="IPR011992">
    <property type="entry name" value="EF-hand-dom_pair"/>
</dbReference>
<evidence type="ECO:0000313" key="29">
    <source>
        <dbReference type="Ensembl" id="ENSCSEP00000025865.1"/>
    </source>
</evidence>
<evidence type="ECO:0000256" key="13">
    <source>
        <dbReference type="ARBA" id="ARBA00022737"/>
    </source>
</evidence>
<name>A0A3P8WMH1_CYNSE</name>
<evidence type="ECO:0000256" key="2">
    <source>
        <dbReference type="ARBA" id="ARBA00004138"/>
    </source>
</evidence>
<evidence type="ECO:0000256" key="7">
    <source>
        <dbReference type="ARBA" id="ARBA00012483"/>
    </source>
</evidence>
<evidence type="ECO:0000256" key="4">
    <source>
        <dbReference type="ARBA" id="ARBA00004496"/>
    </source>
</evidence>
<dbReference type="GO" id="GO:0001784">
    <property type="term" value="F:phosphotyrosine residue binding"/>
    <property type="evidence" value="ECO:0007669"/>
    <property type="project" value="UniProtKB-UniRule"/>
</dbReference>
<feature type="domain" description="RING-type" evidence="27">
    <location>
        <begin position="364"/>
        <end position="403"/>
    </location>
</feature>
<dbReference type="SUPFAM" id="SSF47668">
    <property type="entry name" value="N-terminal domain of cbl (N-cbl)"/>
    <property type="match status" value="1"/>
</dbReference>
<dbReference type="Gene3D" id="1.10.8.10">
    <property type="entry name" value="DNA helicase RuvA subunit, C-terminal domain"/>
    <property type="match status" value="1"/>
</dbReference>
<dbReference type="InterPro" id="IPR013083">
    <property type="entry name" value="Znf_RING/FYVE/PHD"/>
</dbReference>
<dbReference type="PROSITE" id="PS50030">
    <property type="entry name" value="UBA"/>
    <property type="match status" value="1"/>
</dbReference>
<keyword evidence="16 24" id="KW-0862">Zinc</keyword>
<evidence type="ECO:0000256" key="5">
    <source>
        <dbReference type="ARBA" id="ARBA00004555"/>
    </source>
</evidence>
<feature type="region of interest" description="Disordered" evidence="25">
    <location>
        <begin position="758"/>
        <end position="809"/>
    </location>
</feature>
<reference evidence="29" key="2">
    <citation type="submission" date="2025-08" db="UniProtKB">
        <authorList>
            <consortium name="Ensembl"/>
        </authorList>
    </citation>
    <scope>IDENTIFICATION</scope>
</reference>
<evidence type="ECO:0000259" key="28">
    <source>
        <dbReference type="PROSITE" id="PS51506"/>
    </source>
</evidence>
<dbReference type="FunFam" id="1.20.930.20:FF:000001">
    <property type="entry name" value="E3 ubiquitin-protein ligase CBL"/>
    <property type="match status" value="1"/>
</dbReference>
<keyword evidence="30" id="KW-1185">Reference proteome</keyword>
<evidence type="ECO:0000256" key="11">
    <source>
        <dbReference type="ARBA" id="ARBA00022679"/>
    </source>
</evidence>
<dbReference type="Pfam" id="PF02761">
    <property type="entry name" value="Cbl_N2"/>
    <property type="match status" value="1"/>
</dbReference>
<dbReference type="AlphaFoldDB" id="A0A3P8WMH1"/>
<dbReference type="PROSITE" id="PS00518">
    <property type="entry name" value="ZF_RING_1"/>
    <property type="match status" value="1"/>
</dbReference>
<evidence type="ECO:0000256" key="12">
    <source>
        <dbReference type="ARBA" id="ARBA00022723"/>
    </source>
</evidence>
<keyword evidence="10" id="KW-0597">Phosphoprotein</keyword>
<evidence type="ECO:0000256" key="17">
    <source>
        <dbReference type="ARBA" id="ARBA00022837"/>
    </source>
</evidence>
<dbReference type="GO" id="GO:1902531">
    <property type="term" value="P:regulation of intracellular signal transduction"/>
    <property type="evidence" value="ECO:0007669"/>
    <property type="project" value="UniProtKB-ARBA"/>
</dbReference>
<dbReference type="InParanoid" id="A0A3P8WMH1"/>
<feature type="compositionally biased region" description="Pro residues" evidence="25">
    <location>
        <begin position="511"/>
        <end position="529"/>
    </location>
</feature>
<evidence type="ECO:0000256" key="3">
    <source>
        <dbReference type="ARBA" id="ARBA00004236"/>
    </source>
</evidence>
<keyword evidence="20" id="KW-0472">Membrane</keyword>
<feature type="compositionally biased region" description="Basic and acidic residues" evidence="25">
    <location>
        <begin position="652"/>
        <end position="662"/>
    </location>
</feature>
<dbReference type="GO" id="GO:0016567">
    <property type="term" value="P:protein ubiquitination"/>
    <property type="evidence" value="ECO:0007669"/>
    <property type="project" value="UniProtKB-UniPathway"/>
</dbReference>
<dbReference type="CDD" id="cd16708">
    <property type="entry name" value="RING-HC_Cbl"/>
    <property type="match status" value="1"/>
</dbReference>
<evidence type="ECO:0000256" key="6">
    <source>
        <dbReference type="ARBA" id="ARBA00004906"/>
    </source>
</evidence>
<dbReference type="InterPro" id="IPR018957">
    <property type="entry name" value="Znf_C3HC4_RING-type"/>
</dbReference>
<dbReference type="InterPro" id="IPR015940">
    <property type="entry name" value="UBA"/>
</dbReference>
<evidence type="ECO:0000256" key="21">
    <source>
        <dbReference type="ARBA" id="ARBA00023273"/>
    </source>
</evidence>
<dbReference type="InterPro" id="IPR036860">
    <property type="entry name" value="SH2_dom_sf"/>
</dbReference>
<dbReference type="InterPro" id="IPR003153">
    <property type="entry name" value="Adaptor_Cbl_N_hlx"/>
</dbReference>
<dbReference type="GO" id="GO:0045121">
    <property type="term" value="C:membrane raft"/>
    <property type="evidence" value="ECO:0007669"/>
    <property type="project" value="TreeGrafter"/>
</dbReference>
<dbReference type="InterPro" id="IPR014741">
    <property type="entry name" value="Adaptor_Cbl_EF_hand-like"/>
</dbReference>
<comment type="function">
    <text evidence="24">E3 ubiquitin-protein ligase which accepts ubiquitin from specific E2 ubiquitin-conjugating enzymes, and transfers it to substrates, generally promoting their degradation by the proteasome.</text>
</comment>
<keyword evidence="19" id="KW-0333">Golgi apparatus</keyword>